<feature type="region of interest" description="Disordered" evidence="1">
    <location>
        <begin position="292"/>
        <end position="365"/>
    </location>
</feature>
<feature type="compositionally biased region" description="Basic and acidic residues" evidence="1">
    <location>
        <begin position="351"/>
        <end position="365"/>
    </location>
</feature>
<feature type="signal peptide" evidence="2">
    <location>
        <begin position="1"/>
        <end position="18"/>
    </location>
</feature>
<gene>
    <name evidence="4" type="ORF">FKW77_009092</name>
</gene>
<feature type="compositionally biased region" description="Basic and acidic residues" evidence="1">
    <location>
        <begin position="292"/>
        <end position="301"/>
    </location>
</feature>
<protein>
    <recommendedName>
        <fullName evidence="3">DUF7580 domain-containing protein</fullName>
    </recommendedName>
</protein>
<keyword evidence="5" id="KW-1185">Reference proteome</keyword>
<dbReference type="AlphaFoldDB" id="A0A517LBJ5"/>
<feature type="compositionally biased region" description="Polar residues" evidence="1">
    <location>
        <begin position="309"/>
        <end position="333"/>
    </location>
</feature>
<name>A0A517LBJ5_9PEZI</name>
<dbReference type="PANTHER" id="PTHR35186:SF4">
    <property type="entry name" value="PRION-INHIBITION AND PROPAGATION HELO DOMAIN-CONTAINING PROTEIN"/>
    <property type="match status" value="1"/>
</dbReference>
<dbReference type="Proteomes" id="UP000316270">
    <property type="component" value="Chromosome 8"/>
</dbReference>
<evidence type="ECO:0000259" key="3">
    <source>
        <dbReference type="Pfam" id="PF24476"/>
    </source>
</evidence>
<feature type="domain" description="DUF7580" evidence="3">
    <location>
        <begin position="359"/>
        <end position="596"/>
    </location>
</feature>
<dbReference type="EMBL" id="CP042192">
    <property type="protein sequence ID" value="QDS73011.1"/>
    <property type="molecule type" value="Genomic_DNA"/>
</dbReference>
<organism evidence="4 5">
    <name type="scientific">Venturia effusa</name>
    <dbReference type="NCBI Taxonomy" id="50376"/>
    <lineage>
        <taxon>Eukaryota</taxon>
        <taxon>Fungi</taxon>
        <taxon>Dikarya</taxon>
        <taxon>Ascomycota</taxon>
        <taxon>Pezizomycotina</taxon>
        <taxon>Dothideomycetes</taxon>
        <taxon>Pleosporomycetidae</taxon>
        <taxon>Venturiales</taxon>
        <taxon>Venturiaceae</taxon>
        <taxon>Venturia</taxon>
    </lineage>
</organism>
<evidence type="ECO:0000313" key="4">
    <source>
        <dbReference type="EMBL" id="QDS73011.1"/>
    </source>
</evidence>
<proteinExistence type="predicted"/>
<reference evidence="4 5" key="1">
    <citation type="submission" date="2019-07" db="EMBL/GenBank/DDBJ databases">
        <title>Finished genome of Venturia effusa.</title>
        <authorList>
            <person name="Young C.A."/>
            <person name="Cox M.P."/>
            <person name="Ganley A.R.D."/>
            <person name="David W.J."/>
        </authorList>
    </citation>
    <scope>NUCLEOTIDE SEQUENCE [LARGE SCALE GENOMIC DNA]</scope>
    <source>
        <strain evidence="5">albino</strain>
    </source>
</reference>
<dbReference type="STRING" id="50376.A0A517LBJ5"/>
<evidence type="ECO:0000256" key="2">
    <source>
        <dbReference type="SAM" id="SignalP"/>
    </source>
</evidence>
<keyword evidence="2" id="KW-0732">Signal</keyword>
<accession>A0A517LBJ5</accession>
<feature type="chain" id="PRO_5022198150" description="DUF7580 domain-containing protein" evidence="2">
    <location>
        <begin position="19"/>
        <end position="662"/>
    </location>
</feature>
<dbReference type="PANTHER" id="PTHR35186">
    <property type="entry name" value="ANK_REP_REGION DOMAIN-CONTAINING PROTEIN"/>
    <property type="match status" value="1"/>
</dbReference>
<dbReference type="InterPro" id="IPR056002">
    <property type="entry name" value="DUF7580"/>
</dbReference>
<evidence type="ECO:0000313" key="5">
    <source>
        <dbReference type="Proteomes" id="UP000316270"/>
    </source>
</evidence>
<sequence>MVHLEALGLGLGLAPLIAELLKANPEPVNAFKALDTKHMTESRQEFYRDLGYEVAMLKMTLTFLVRELPITEKEKSKLVDEKNLDAMVWKQPSDELRSALEERLSSCSDSFIQSMERILQLFGKIVEDKSVPLSANQIRVCTETSYKKIEELLEGELSLAKKLRIGWTKEKRDKILQGLQKHNERLARMLKRSSSMATRLFPLERKPTVLCVPDLGLRRLMSGLRKSICSAWCKCVRKHEAQLGLQKTWKKEDHVRLDLLLNVSQETGKVQWGESKINIYLKESALETRDHVPCGRRDSATQHRRRSGILTSTAPVESPENSPNRESIETSFRSLPRHRSPTLPSSVEQTSEERRKCRRPSESHREVDHICETVRAAQKVRRASQITFHENTLWHDATTAEKDIPPQFAHRHGTSLHQVLKSRNLKMKDRKILQVLLAQSVLFFPWSAQDLNKFSISLHHDFKKPFATLASDHDHEEDPSLDTLGEEDRQLVWKPYDNEILAALATTLLEIELEAPIEELQIEDDLGDCGPGTFDSNFWTTTRIMKNKEDDMLQGCYGAIDACLRCDFEGHARTLDDPGVLQQVYERIVAPLERDLFTGFGIEMPFGAPDTAKESLGTTVTISLPSAVATPAATSRTRGSVTKFDAAHELSGVSAPLAAVAV</sequence>
<dbReference type="OrthoDB" id="3565018at2759"/>
<evidence type="ECO:0000256" key="1">
    <source>
        <dbReference type="SAM" id="MobiDB-lite"/>
    </source>
</evidence>
<dbReference type="Pfam" id="PF24476">
    <property type="entry name" value="DUF7580"/>
    <property type="match status" value="1"/>
</dbReference>